<sequence>MKKLLSTLILVLGLCPAAFSQTKGSTEFGVTLGYNGSTVTTTNTNADYRSGFNAGIGGEYYFSDSWGFKAKVLYDQKGWANGYIGSTITNFNLDYLTVPLLANWHFGHTKNWYLNFGPYVSFLTSAKTAVNSQDVKSIFNDNDAGLDLGIGVKFPVSGTAHFFIEVSGQGGVIDIAKSNSGSTISNSVSAINIGLNF</sequence>
<keyword evidence="1" id="KW-0732">Signal</keyword>
<dbReference type="InterPro" id="IPR011250">
    <property type="entry name" value="OMP/PagP_B-barrel"/>
</dbReference>
<evidence type="ECO:0000313" key="4">
    <source>
        <dbReference type="Proteomes" id="UP000268007"/>
    </source>
</evidence>
<dbReference type="RefSeq" id="WP_121198659.1">
    <property type="nucleotide sequence ID" value="NZ_RBKU01000001.1"/>
</dbReference>
<dbReference type="OrthoDB" id="947434at2"/>
<feature type="chain" id="PRO_5019854808" evidence="1">
    <location>
        <begin position="21"/>
        <end position="197"/>
    </location>
</feature>
<dbReference type="SUPFAM" id="SSF56925">
    <property type="entry name" value="OMPA-like"/>
    <property type="match status" value="1"/>
</dbReference>
<feature type="domain" description="Outer membrane protein beta-barrel" evidence="2">
    <location>
        <begin position="19"/>
        <end position="175"/>
    </location>
</feature>
<evidence type="ECO:0000259" key="2">
    <source>
        <dbReference type="Pfam" id="PF13568"/>
    </source>
</evidence>
<evidence type="ECO:0000256" key="1">
    <source>
        <dbReference type="SAM" id="SignalP"/>
    </source>
</evidence>
<feature type="signal peptide" evidence="1">
    <location>
        <begin position="1"/>
        <end position="20"/>
    </location>
</feature>
<keyword evidence="4" id="KW-1185">Reference proteome</keyword>
<evidence type="ECO:0000313" key="3">
    <source>
        <dbReference type="EMBL" id="RKR83130.1"/>
    </source>
</evidence>
<dbReference type="Gene3D" id="2.40.160.20">
    <property type="match status" value="1"/>
</dbReference>
<name>A0A495J2E2_9SPHI</name>
<dbReference type="EMBL" id="RBKU01000001">
    <property type="protein sequence ID" value="RKR83130.1"/>
    <property type="molecule type" value="Genomic_DNA"/>
</dbReference>
<dbReference type="InterPro" id="IPR025665">
    <property type="entry name" value="Beta-barrel_OMP_2"/>
</dbReference>
<proteinExistence type="predicted"/>
<dbReference type="AlphaFoldDB" id="A0A495J2E2"/>
<protein>
    <submittedName>
        <fullName evidence="3">Outer membrane protein with beta-barrel domain</fullName>
    </submittedName>
</protein>
<dbReference type="Proteomes" id="UP000268007">
    <property type="component" value="Unassembled WGS sequence"/>
</dbReference>
<reference evidence="3 4" key="1">
    <citation type="submission" date="2018-10" db="EMBL/GenBank/DDBJ databases">
        <title>Genomic Encyclopedia of Archaeal and Bacterial Type Strains, Phase II (KMG-II): from individual species to whole genera.</title>
        <authorList>
            <person name="Goeker M."/>
        </authorList>
    </citation>
    <scope>NUCLEOTIDE SEQUENCE [LARGE SCALE GENOMIC DNA]</scope>
    <source>
        <strain evidence="3 4">DSM 18602</strain>
    </source>
</reference>
<dbReference type="Pfam" id="PF13568">
    <property type="entry name" value="OMP_b-brl_2"/>
    <property type="match status" value="1"/>
</dbReference>
<accession>A0A495J2E2</accession>
<organism evidence="3 4">
    <name type="scientific">Mucilaginibacter gracilis</name>
    <dbReference type="NCBI Taxonomy" id="423350"/>
    <lineage>
        <taxon>Bacteria</taxon>
        <taxon>Pseudomonadati</taxon>
        <taxon>Bacteroidota</taxon>
        <taxon>Sphingobacteriia</taxon>
        <taxon>Sphingobacteriales</taxon>
        <taxon>Sphingobacteriaceae</taxon>
        <taxon>Mucilaginibacter</taxon>
    </lineage>
</organism>
<gene>
    <name evidence="3" type="ORF">BDD43_3332</name>
</gene>
<comment type="caution">
    <text evidence="3">The sequence shown here is derived from an EMBL/GenBank/DDBJ whole genome shotgun (WGS) entry which is preliminary data.</text>
</comment>